<accession>A0A411CGD6</accession>
<protein>
    <recommendedName>
        <fullName evidence="2">DUF6378 domain-containing protein</fullName>
    </recommendedName>
</protein>
<feature type="region of interest" description="Disordered" evidence="1">
    <location>
        <begin position="128"/>
        <end position="147"/>
    </location>
</feature>
<proteinExistence type="predicted"/>
<dbReference type="KEGG" id="vg:64869073"/>
<evidence type="ECO:0000256" key="1">
    <source>
        <dbReference type="SAM" id="MobiDB-lite"/>
    </source>
</evidence>
<dbReference type="InterPro" id="IPR045958">
    <property type="entry name" value="DUF6378"/>
</dbReference>
<dbReference type="GeneID" id="64869073"/>
<feature type="domain" description="DUF6378" evidence="2">
    <location>
        <begin position="3"/>
        <end position="81"/>
    </location>
</feature>
<dbReference type="RefSeq" id="YP_010061192.1">
    <property type="nucleotide sequence ID" value="NC_054780.1"/>
</dbReference>
<dbReference type="EMBL" id="MK359352">
    <property type="protein sequence ID" value="QAY12949.1"/>
    <property type="molecule type" value="Genomic_DNA"/>
</dbReference>
<reference evidence="3 4" key="1">
    <citation type="submission" date="2019-01" db="EMBL/GenBank/DDBJ databases">
        <authorList>
            <person name="Alm M."/>
            <person name="Atherton K."/>
            <person name="Bell S."/>
            <person name="Besich D."/>
            <person name="Binti S.O."/>
            <person name="Bosler J."/>
            <person name="Canida L."/>
            <person name="Carpenter K."/>
            <person name="Chang C."/>
            <person name="Chen Y."/>
            <person name="Conrad A."/>
            <person name="Cooper L."/>
            <person name="Falender Z."/>
            <person name="Fields N."/>
            <person name="Greene J."/>
            <person name="Grover M."/>
            <person name="Hegwood M."/>
            <person name="Hoban D."/>
            <person name="Horn B."/>
            <person name="House R."/>
            <person name="Jankowski L."/>
            <person name="Jeon J."/>
            <person name="Kerstiens E."/>
            <person name="Kilhoffer S."/>
            <person name="Krug D."/>
            <person name="Ku M."/>
            <person name="Kuchta V."/>
            <person name="Lantz T."/>
            <person name="Leazer E."/>
            <person name="Lin C."/>
            <person name="Markowicz R."/>
            <person name="Martin E."/>
            <person name="Mcanulty B."/>
            <person name="Mcginness S."/>
            <person name="Miller C."/>
            <person name="Misicko E."/>
            <person name="Muskat M."/>
            <person name="Novak L."/>
            <person name="Palm E."/>
            <person name="Paul E."/>
            <person name="Primer L."/>
            <person name="Rawson E."/>
            <person name="Reyes B."/>
            <person name="Richards C."/>
            <person name="Rodibaugh M."/>
            <person name="Roleck C."/>
            <person name="Roush M."/>
            <person name="Sanchez C."/>
            <person name="Sears T."/>
            <person name="Smith A."/>
            <person name="Smith G."/>
            <person name="Trende R."/>
            <person name="Whitt F."/>
            <person name="Zhang H."/>
            <person name="Agee R."/>
            <person name="Li Y."/>
            <person name="Clase K.L."/>
            <person name="Gurney S.M.R."/>
            <person name="Garlena R.A."/>
            <person name="Russell D.A."/>
            <person name="Pope W.H."/>
            <person name="Jacobs-Sera D."/>
            <person name="Hatfull G.F."/>
        </authorList>
    </citation>
    <scope>NUCLEOTIDE SEQUENCE [LARGE SCALE GENOMIC DNA]</scope>
</reference>
<organism evidence="3 4">
    <name type="scientific">Mycobacterium phage JewelBug</name>
    <dbReference type="NCBI Taxonomy" id="2502450"/>
    <lineage>
        <taxon>Viruses</taxon>
        <taxon>Duplodnaviria</taxon>
        <taxon>Heunggongvirae</taxon>
        <taxon>Uroviricota</taxon>
        <taxon>Caudoviricetes</taxon>
        <taxon>Gladiatorvirus</taxon>
        <taxon>Gladiatorvirus jewelbug</taxon>
    </lineage>
</organism>
<evidence type="ECO:0000313" key="4">
    <source>
        <dbReference type="Proteomes" id="UP000289795"/>
    </source>
</evidence>
<dbReference type="Pfam" id="PF19905">
    <property type="entry name" value="DUF6378"/>
    <property type="match status" value="1"/>
</dbReference>
<dbReference type="Proteomes" id="UP000289795">
    <property type="component" value="Segment"/>
</dbReference>
<evidence type="ECO:0000313" key="3">
    <source>
        <dbReference type="EMBL" id="QAY12949.1"/>
    </source>
</evidence>
<sequence length="147" mass="16383">MSILTTAENIINGQRAQDYGDAKENHQRIAKLWEAYTGKEYSPEDVAVMMILLKIARFMENGYHEDTVTDIAGYAGVIEKMQLPKEQRYVVWYEGLDEIPSGTTAWGREAFEAGDVDDTWVGEGPGGTSYAAWGPFTTTRPTPPEAE</sequence>
<evidence type="ECO:0000259" key="2">
    <source>
        <dbReference type="Pfam" id="PF19905"/>
    </source>
</evidence>
<keyword evidence="4" id="KW-1185">Reference proteome</keyword>
<gene>
    <name evidence="3" type="primary">59</name>
    <name evidence="3" type="ORF">SEA_JEWELBUG_59</name>
</gene>
<name>A0A411CGD6_9CAUD</name>